<keyword evidence="4" id="KW-1185">Reference proteome</keyword>
<dbReference type="InterPro" id="IPR006598">
    <property type="entry name" value="CAP10"/>
</dbReference>
<sequence length="253" mass="28331">MNSVSIGHSDWPNLIFLGSFNCLVENCSMAAKAAKELLKQHMPPIKSQDQGESTPNHDVLRDLFLEHRFPSAWARSLHWDRAGIAKMLQREKRILFNSRISNGLKQDAQGWITLRGFVQPSGQPSVAAFGYKLCRKMTRADMTRLRYQLAIGGKDYASNLPWLLHSNCLVVSQELDCLVCFCGALTAWEHYVPLANDLSDLSDKLAWARANPVSCKATIAQANARATELADPALETTLRRAVLDRYRQTMDAA</sequence>
<dbReference type="InterPro" id="IPR051091">
    <property type="entry name" value="O-Glucosyltr/Glycosyltrsf_90"/>
</dbReference>
<reference evidence="3 4" key="1">
    <citation type="submission" date="2022-05" db="EMBL/GenBank/DDBJ databases">
        <title>Seasonal and diel survey of microbial diversity of the Tyrrhenian coast.</title>
        <authorList>
            <person name="Gattoni G."/>
            <person name="Corral P."/>
        </authorList>
    </citation>
    <scope>NUCLEOTIDE SEQUENCE [LARGE SCALE GENOMIC DNA]</scope>
    <source>
        <strain evidence="3 4">V10</strain>
    </source>
</reference>
<dbReference type="EMBL" id="JALZWP010000010">
    <property type="protein sequence ID" value="MCL1629269.1"/>
    <property type="molecule type" value="Genomic_DNA"/>
</dbReference>
<dbReference type="PANTHER" id="PTHR12203:SF35">
    <property type="entry name" value="PROTEIN O-GLUCOSYLTRANSFERASE 1"/>
    <property type="match status" value="1"/>
</dbReference>
<feature type="domain" description="Glycosyl transferase CAP10" evidence="2">
    <location>
        <begin position="134"/>
        <end position="219"/>
    </location>
</feature>
<name>A0ABT0M4P9_9RHOB</name>
<evidence type="ECO:0000313" key="4">
    <source>
        <dbReference type="Proteomes" id="UP001202550"/>
    </source>
</evidence>
<evidence type="ECO:0000313" key="3">
    <source>
        <dbReference type="EMBL" id="MCL1629269.1"/>
    </source>
</evidence>
<proteinExistence type="predicted"/>
<evidence type="ECO:0000256" key="1">
    <source>
        <dbReference type="ARBA" id="ARBA00022679"/>
    </source>
</evidence>
<dbReference type="PANTHER" id="PTHR12203">
    <property type="entry name" value="KDEL LYS-ASP-GLU-LEU CONTAINING - RELATED"/>
    <property type="match status" value="1"/>
</dbReference>
<keyword evidence="1" id="KW-0808">Transferase</keyword>
<evidence type="ECO:0000259" key="2">
    <source>
        <dbReference type="Pfam" id="PF05686"/>
    </source>
</evidence>
<dbReference type="Pfam" id="PF05686">
    <property type="entry name" value="Glyco_transf_90"/>
    <property type="match status" value="1"/>
</dbReference>
<dbReference type="Proteomes" id="UP001202550">
    <property type="component" value="Unassembled WGS sequence"/>
</dbReference>
<organism evidence="3 4">
    <name type="scientific">Roseinatronobacter domitianus</name>
    <dbReference type="NCBI Taxonomy" id="2940293"/>
    <lineage>
        <taxon>Bacteria</taxon>
        <taxon>Pseudomonadati</taxon>
        <taxon>Pseudomonadota</taxon>
        <taxon>Alphaproteobacteria</taxon>
        <taxon>Rhodobacterales</taxon>
        <taxon>Paracoccaceae</taxon>
        <taxon>Roseinatronobacter</taxon>
    </lineage>
</organism>
<gene>
    <name evidence="3" type="ORF">M3N55_11040</name>
</gene>
<comment type="caution">
    <text evidence="3">The sequence shown here is derived from an EMBL/GenBank/DDBJ whole genome shotgun (WGS) entry which is preliminary data.</text>
</comment>
<dbReference type="RefSeq" id="WP_249058828.1">
    <property type="nucleotide sequence ID" value="NZ_JALZWP010000010.1"/>
</dbReference>
<protein>
    <recommendedName>
        <fullName evidence="2">Glycosyl transferase CAP10 domain-containing protein</fullName>
    </recommendedName>
</protein>
<accession>A0ABT0M4P9</accession>